<feature type="transmembrane region" description="Helical" evidence="1">
    <location>
        <begin position="16"/>
        <end position="36"/>
    </location>
</feature>
<feature type="transmembrane region" description="Helical" evidence="1">
    <location>
        <begin position="77"/>
        <end position="98"/>
    </location>
</feature>
<keyword evidence="4" id="KW-1185">Reference proteome</keyword>
<evidence type="ECO:0000313" key="3">
    <source>
        <dbReference type="EMBL" id="OOQ56615.1"/>
    </source>
</evidence>
<dbReference type="GO" id="GO:0016020">
    <property type="term" value="C:membrane"/>
    <property type="evidence" value="ECO:0007669"/>
    <property type="project" value="InterPro"/>
</dbReference>
<keyword evidence="1" id="KW-1133">Transmembrane helix</keyword>
<feature type="transmembrane region" description="Helical" evidence="1">
    <location>
        <begin position="48"/>
        <end position="70"/>
    </location>
</feature>
<name>A0A1S9P6P5_9SPHI</name>
<feature type="transmembrane region" description="Helical" evidence="1">
    <location>
        <begin position="118"/>
        <end position="140"/>
    </location>
</feature>
<dbReference type="EMBL" id="MBTF01000039">
    <property type="protein sequence ID" value="OOQ56615.1"/>
    <property type="molecule type" value="Genomic_DNA"/>
</dbReference>
<dbReference type="PANTHER" id="PTHR34220:SF7">
    <property type="entry name" value="SENSOR HISTIDINE KINASE YPDA"/>
    <property type="match status" value="1"/>
</dbReference>
<dbReference type="GO" id="GO:0000155">
    <property type="term" value="F:phosphorelay sensor kinase activity"/>
    <property type="evidence" value="ECO:0007669"/>
    <property type="project" value="InterPro"/>
</dbReference>
<dbReference type="Proteomes" id="UP000189739">
    <property type="component" value="Unassembled WGS sequence"/>
</dbReference>
<organism evidence="3 4">
    <name type="scientific">Mucilaginibacter pedocola</name>
    <dbReference type="NCBI Taxonomy" id="1792845"/>
    <lineage>
        <taxon>Bacteria</taxon>
        <taxon>Pseudomonadati</taxon>
        <taxon>Bacteroidota</taxon>
        <taxon>Sphingobacteriia</taxon>
        <taxon>Sphingobacteriales</taxon>
        <taxon>Sphingobacteriaceae</taxon>
        <taxon>Mucilaginibacter</taxon>
    </lineage>
</organism>
<dbReference type="PANTHER" id="PTHR34220">
    <property type="entry name" value="SENSOR HISTIDINE KINASE YPDA"/>
    <property type="match status" value="1"/>
</dbReference>
<proteinExistence type="predicted"/>
<keyword evidence="1" id="KW-0812">Transmembrane</keyword>
<accession>A0A1S9P6P5</accession>
<dbReference type="OrthoDB" id="9792992at2"/>
<dbReference type="Pfam" id="PF06580">
    <property type="entry name" value="His_kinase"/>
    <property type="match status" value="1"/>
</dbReference>
<evidence type="ECO:0000313" key="4">
    <source>
        <dbReference type="Proteomes" id="UP000189739"/>
    </source>
</evidence>
<dbReference type="Gene3D" id="3.30.565.10">
    <property type="entry name" value="Histidine kinase-like ATPase, C-terminal domain"/>
    <property type="match status" value="1"/>
</dbReference>
<evidence type="ECO:0000256" key="1">
    <source>
        <dbReference type="SAM" id="Phobius"/>
    </source>
</evidence>
<feature type="domain" description="Signal transduction histidine kinase internal region" evidence="2">
    <location>
        <begin position="176"/>
        <end position="254"/>
    </location>
</feature>
<dbReference type="InterPro" id="IPR010559">
    <property type="entry name" value="Sig_transdc_His_kin_internal"/>
</dbReference>
<dbReference type="InterPro" id="IPR050640">
    <property type="entry name" value="Bact_2-comp_sensor_kinase"/>
</dbReference>
<comment type="caution">
    <text evidence="3">The sequence shown here is derived from an EMBL/GenBank/DDBJ whole genome shotgun (WGS) entry which is preliminary data.</text>
</comment>
<protein>
    <recommendedName>
        <fullName evidence="2">Signal transduction histidine kinase internal region domain-containing protein</fullName>
    </recommendedName>
</protein>
<reference evidence="3 4" key="1">
    <citation type="submission" date="2016-07" db="EMBL/GenBank/DDBJ databases">
        <title>Genomic analysis of zinc-resistant bacterium Mucilaginibacter pedocola TBZ30.</title>
        <authorList>
            <person name="Huang J."/>
            <person name="Tang J."/>
        </authorList>
    </citation>
    <scope>NUCLEOTIDE SEQUENCE [LARGE SCALE GENOMIC DNA]</scope>
    <source>
        <strain evidence="3 4">TBZ30</strain>
    </source>
</reference>
<evidence type="ECO:0000259" key="2">
    <source>
        <dbReference type="Pfam" id="PF06580"/>
    </source>
</evidence>
<dbReference type="AlphaFoldDB" id="A0A1S9P6P5"/>
<gene>
    <name evidence="3" type="ORF">BC343_19490</name>
</gene>
<dbReference type="STRING" id="1792845.BC343_19490"/>
<dbReference type="InterPro" id="IPR036890">
    <property type="entry name" value="HATPase_C_sf"/>
</dbReference>
<keyword evidence="1" id="KW-0472">Membrane</keyword>
<sequence length="360" mass="42149">MQKAKSENRMTTKARVLLHVSLWLIFIGYEVAYIYFTVGVNASVGHFAVYYALNIALFYAQAHLVLDFAFFRTNRPYIFALGLTFVELVAYFFLKLLLDYLSMRPNASISGVLIQNRQFLLANLWRGIYFIGFSIAYWSMRYMLRYKERNHRIETEQLKTEASKLELENKYISVENAYLQNQISPHLLFNSLNFIYTKVYKGSEEAGKSVSLLSDLMRYSLTSTDDTRTVTLRRELEQVQNLIELCRMRFPDHFHLKFRKRGKMAQLQIIPLVLITLVENMMKHGDLGDARSPALVRIEVQDGHIEFETRNKKKLTKLYPASGLGLNNIRKRLANFYQGRYRLAVNEDEEIFTTHLIIEL</sequence>